<feature type="non-terminal residue" evidence="1">
    <location>
        <position position="1"/>
    </location>
</feature>
<reference evidence="1" key="1">
    <citation type="submission" date="2018-05" db="EMBL/GenBank/DDBJ databases">
        <authorList>
            <person name="Lanie J.A."/>
            <person name="Ng W.-L."/>
            <person name="Kazmierczak K.M."/>
            <person name="Andrzejewski T.M."/>
            <person name="Davidsen T.M."/>
            <person name="Wayne K.J."/>
            <person name="Tettelin H."/>
            <person name="Glass J.I."/>
            <person name="Rusch D."/>
            <person name="Podicherti R."/>
            <person name="Tsui H.-C.T."/>
            <person name="Winkler M.E."/>
        </authorList>
    </citation>
    <scope>NUCLEOTIDE SEQUENCE</scope>
</reference>
<evidence type="ECO:0000313" key="1">
    <source>
        <dbReference type="EMBL" id="SVC05141.1"/>
    </source>
</evidence>
<protein>
    <submittedName>
        <fullName evidence="1">Uncharacterized protein</fullName>
    </submittedName>
</protein>
<proteinExistence type="predicted"/>
<sequence length="29" mass="3314">KQTQNRAYSGLLIATQNLVWISCVLPMKH</sequence>
<accession>A0A382J2T5</accession>
<name>A0A382J2T5_9ZZZZ</name>
<dbReference type="EMBL" id="UINC01070752">
    <property type="protein sequence ID" value="SVC05141.1"/>
    <property type="molecule type" value="Genomic_DNA"/>
</dbReference>
<dbReference type="AlphaFoldDB" id="A0A382J2T5"/>
<gene>
    <name evidence="1" type="ORF">METZ01_LOCUS257995</name>
</gene>
<organism evidence="1">
    <name type="scientific">marine metagenome</name>
    <dbReference type="NCBI Taxonomy" id="408172"/>
    <lineage>
        <taxon>unclassified sequences</taxon>
        <taxon>metagenomes</taxon>
        <taxon>ecological metagenomes</taxon>
    </lineage>
</organism>